<dbReference type="SUPFAM" id="SSF52540">
    <property type="entry name" value="P-loop containing nucleoside triphosphate hydrolases"/>
    <property type="match status" value="1"/>
</dbReference>
<dbReference type="PANTHER" id="PTHR13748:SF31">
    <property type="entry name" value="ZINC-REGULATED GTPASE METALLOPROTEIN ACTIVATOR 1A-RELATED"/>
    <property type="match status" value="1"/>
</dbReference>
<feature type="region of interest" description="Disordered" evidence="1">
    <location>
        <begin position="263"/>
        <end position="314"/>
    </location>
</feature>
<dbReference type="Gene3D" id="3.40.50.300">
    <property type="entry name" value="P-loop containing nucleotide triphosphate hydrolases"/>
    <property type="match status" value="1"/>
</dbReference>
<sequence length="465" mass="51036">MDVRDAIPDLLPVERETEAGPSTRRLDRPKVPLTLLTGYLGAGKSTLLQYILMADHGYRIAVCMNDFGDSTDIEQKSLTLNDPTSQTQISSFLSLPNGCLCCSVKDMGIAAIEEMVASLPGGIDRVLVELTGLADPGPIARRFWENEEMGDLILDGVVCVVDCRNVINQLKRSSEGECQKQIACADLILLNKTDLVPSPIVENVKTTIQQLNPTLKIFKTVRSEVDLEEIFNLRGYSNGIRPILDDNYDHVCGMGLCKEEGCDHEHGHEHWNGRRGEHEREHEREHRNGHGNGQGSERGRKEEEMTHQHDHSIHKGISTISIPIPSLSLDQMKTLNIFLEDLLWTNKLSGYDSSPEVLRTKGLVVCQGREYVLQGVTDLFELKLITSNALVEEESLSLEEGVGVEDAPGDGHKHGGRDGHGQGGREGHGQGDGDGDGKITGKIIFIGSDLGEVKQAFIKALGINT</sequence>
<feature type="compositionally biased region" description="Basic and acidic residues" evidence="1">
    <location>
        <begin position="297"/>
        <end position="313"/>
    </location>
</feature>
<accession>A0A4Q1BGU0</accession>
<proteinExistence type="predicted"/>
<dbReference type="VEuPathDB" id="FungiDB:TREMEDRAFT_59665"/>
<comment type="caution">
    <text evidence="3">The sequence shown here is derived from an EMBL/GenBank/DDBJ whole genome shotgun (WGS) entry which is preliminary data.</text>
</comment>
<name>A0A4Q1BGU0_TREME</name>
<dbReference type="Pfam" id="PF02492">
    <property type="entry name" value="cobW"/>
    <property type="match status" value="1"/>
</dbReference>
<feature type="region of interest" description="Disordered" evidence="1">
    <location>
        <begin position="397"/>
        <end position="436"/>
    </location>
</feature>
<evidence type="ECO:0000256" key="1">
    <source>
        <dbReference type="SAM" id="MobiDB-lite"/>
    </source>
</evidence>
<gene>
    <name evidence="3" type="ORF">M231_05955</name>
</gene>
<dbReference type="InterPro" id="IPR027417">
    <property type="entry name" value="P-loop_NTPase"/>
</dbReference>
<keyword evidence="4" id="KW-1185">Reference proteome</keyword>
<feature type="compositionally biased region" description="Basic and acidic residues" evidence="1">
    <location>
        <begin position="263"/>
        <end position="288"/>
    </location>
</feature>
<dbReference type="InterPro" id="IPR003495">
    <property type="entry name" value="CobW/HypB/UreG_nucleotide-bd"/>
</dbReference>
<dbReference type="CDD" id="cd03112">
    <property type="entry name" value="CobW-like"/>
    <property type="match status" value="1"/>
</dbReference>
<evidence type="ECO:0000259" key="2">
    <source>
        <dbReference type="Pfam" id="PF02492"/>
    </source>
</evidence>
<dbReference type="OrthoDB" id="258627at2759"/>
<evidence type="ECO:0000313" key="4">
    <source>
        <dbReference type="Proteomes" id="UP000289152"/>
    </source>
</evidence>
<organism evidence="3 4">
    <name type="scientific">Tremella mesenterica</name>
    <name type="common">Jelly fungus</name>
    <dbReference type="NCBI Taxonomy" id="5217"/>
    <lineage>
        <taxon>Eukaryota</taxon>
        <taxon>Fungi</taxon>
        <taxon>Dikarya</taxon>
        <taxon>Basidiomycota</taxon>
        <taxon>Agaricomycotina</taxon>
        <taxon>Tremellomycetes</taxon>
        <taxon>Tremellales</taxon>
        <taxon>Tremellaceae</taxon>
        <taxon>Tremella</taxon>
    </lineage>
</organism>
<dbReference type="STRING" id="5217.A0A4Q1BGU0"/>
<protein>
    <recommendedName>
        <fullName evidence="2">CobW/HypB/UreG nucleotide-binding domain-containing protein</fullName>
    </recommendedName>
</protein>
<dbReference type="InterPro" id="IPR036627">
    <property type="entry name" value="CobW-likC_sf"/>
</dbReference>
<feature type="domain" description="CobW/HypB/UreG nucleotide-binding" evidence="2">
    <location>
        <begin position="32"/>
        <end position="218"/>
    </location>
</feature>
<dbReference type="InterPro" id="IPR051316">
    <property type="entry name" value="Zinc-reg_GTPase_activator"/>
</dbReference>
<dbReference type="Gene3D" id="3.30.1220.10">
    <property type="entry name" value="CobW-like, C-terminal domain"/>
    <property type="match status" value="1"/>
</dbReference>
<dbReference type="EMBL" id="SDIL01000087">
    <property type="protein sequence ID" value="RXK36794.1"/>
    <property type="molecule type" value="Genomic_DNA"/>
</dbReference>
<dbReference type="GO" id="GO:0005737">
    <property type="term" value="C:cytoplasm"/>
    <property type="evidence" value="ECO:0007669"/>
    <property type="project" value="TreeGrafter"/>
</dbReference>
<dbReference type="Proteomes" id="UP000289152">
    <property type="component" value="Unassembled WGS sequence"/>
</dbReference>
<reference evidence="3 4" key="1">
    <citation type="submission" date="2016-06" db="EMBL/GenBank/DDBJ databases">
        <title>Evolution of pathogenesis and genome organization in the Tremellales.</title>
        <authorList>
            <person name="Cuomo C."/>
            <person name="Litvintseva A."/>
            <person name="Heitman J."/>
            <person name="Chen Y."/>
            <person name="Sun S."/>
            <person name="Springer D."/>
            <person name="Dromer F."/>
            <person name="Young S."/>
            <person name="Zeng Q."/>
            <person name="Chapman S."/>
            <person name="Gujja S."/>
            <person name="Saif S."/>
            <person name="Birren B."/>
        </authorList>
    </citation>
    <scope>NUCLEOTIDE SEQUENCE [LARGE SCALE GENOMIC DNA]</scope>
    <source>
        <strain evidence="3 4">ATCC 28783</strain>
    </source>
</reference>
<evidence type="ECO:0000313" key="3">
    <source>
        <dbReference type="EMBL" id="RXK36794.1"/>
    </source>
</evidence>
<feature type="compositionally biased region" description="Basic and acidic residues" evidence="1">
    <location>
        <begin position="409"/>
        <end position="436"/>
    </location>
</feature>
<dbReference type="PANTHER" id="PTHR13748">
    <property type="entry name" value="COBW-RELATED"/>
    <property type="match status" value="1"/>
</dbReference>
<dbReference type="FunCoup" id="A0A4Q1BGU0">
    <property type="interactions" value="254"/>
</dbReference>
<dbReference type="AlphaFoldDB" id="A0A4Q1BGU0"/>
<dbReference type="InParanoid" id="A0A4Q1BGU0"/>